<comment type="catalytic activity">
    <reaction evidence="1">
        <text>(7,8-dihydropterin-6-yl)methyl diphosphate + 4-aminobenzoate = 7,8-dihydropteroate + diphosphate</text>
        <dbReference type="Rhea" id="RHEA:19949"/>
        <dbReference type="ChEBI" id="CHEBI:17836"/>
        <dbReference type="ChEBI" id="CHEBI:17839"/>
        <dbReference type="ChEBI" id="CHEBI:33019"/>
        <dbReference type="ChEBI" id="CHEBI:72950"/>
        <dbReference type="EC" id="2.5.1.15"/>
    </reaction>
</comment>
<organism evidence="14 15">
    <name type="scientific">Thermosulfurimonas marina</name>
    <dbReference type="NCBI Taxonomy" id="2047767"/>
    <lineage>
        <taxon>Bacteria</taxon>
        <taxon>Pseudomonadati</taxon>
        <taxon>Thermodesulfobacteriota</taxon>
        <taxon>Thermodesulfobacteria</taxon>
        <taxon>Thermodesulfobacteriales</taxon>
        <taxon>Thermodesulfobacteriaceae</taxon>
        <taxon>Thermosulfurimonas</taxon>
    </lineage>
</organism>
<feature type="domain" description="Pterin-binding" evidence="13">
    <location>
        <begin position="18"/>
        <end position="272"/>
    </location>
</feature>
<evidence type="ECO:0000256" key="7">
    <source>
        <dbReference type="ARBA" id="ARBA00022679"/>
    </source>
</evidence>
<comment type="similarity">
    <text evidence="4 12">Belongs to the DHPS family.</text>
</comment>
<evidence type="ECO:0000313" key="14">
    <source>
        <dbReference type="EMBL" id="QJA06922.1"/>
    </source>
</evidence>
<dbReference type="GO" id="GO:0046654">
    <property type="term" value="P:tetrahydrofolate biosynthetic process"/>
    <property type="evidence" value="ECO:0007669"/>
    <property type="project" value="UniProtKB-UniPathway"/>
</dbReference>
<dbReference type="InterPro" id="IPR011005">
    <property type="entry name" value="Dihydropteroate_synth-like_sf"/>
</dbReference>
<dbReference type="GO" id="GO:0046872">
    <property type="term" value="F:metal ion binding"/>
    <property type="evidence" value="ECO:0007669"/>
    <property type="project" value="UniProtKB-KW"/>
</dbReference>
<dbReference type="Pfam" id="PF00809">
    <property type="entry name" value="Pterin_bind"/>
    <property type="match status" value="1"/>
</dbReference>
<evidence type="ECO:0000256" key="6">
    <source>
        <dbReference type="ARBA" id="ARBA00016919"/>
    </source>
</evidence>
<evidence type="ECO:0000259" key="13">
    <source>
        <dbReference type="PROSITE" id="PS50972"/>
    </source>
</evidence>
<dbReference type="EC" id="2.5.1.15" evidence="5 12"/>
<dbReference type="KEGG" id="tmai:FVE67_09030"/>
<evidence type="ECO:0000256" key="2">
    <source>
        <dbReference type="ARBA" id="ARBA00001946"/>
    </source>
</evidence>
<dbReference type="SUPFAM" id="SSF51717">
    <property type="entry name" value="Dihydropteroate synthetase-like"/>
    <property type="match status" value="1"/>
</dbReference>
<keyword evidence="8 12" id="KW-0479">Metal-binding</keyword>
<comment type="pathway">
    <text evidence="3 12">Cofactor biosynthesis; tetrahydrofolate biosynthesis; 7,8-dihydrofolate from 2-amino-4-hydroxy-6-hydroxymethyl-7,8-dihydropteridine diphosphate and 4-aminobenzoate: step 1/2.</text>
</comment>
<dbReference type="AlphaFoldDB" id="A0A6H1WUP6"/>
<dbReference type="EMBL" id="CP042909">
    <property type="protein sequence ID" value="QJA06922.1"/>
    <property type="molecule type" value="Genomic_DNA"/>
</dbReference>
<dbReference type="InterPro" id="IPR006390">
    <property type="entry name" value="DHP_synth_dom"/>
</dbReference>
<evidence type="ECO:0000256" key="4">
    <source>
        <dbReference type="ARBA" id="ARBA00009503"/>
    </source>
</evidence>
<dbReference type="UniPathway" id="UPA00077">
    <property type="reaction ID" value="UER00156"/>
</dbReference>
<dbReference type="InterPro" id="IPR000489">
    <property type="entry name" value="Pterin-binding_dom"/>
</dbReference>
<protein>
    <recommendedName>
        <fullName evidence="6 12">Dihydropteroate synthase</fullName>
        <shortName evidence="12">DHPS</shortName>
        <ecNumber evidence="5 12">2.5.1.15</ecNumber>
    </recommendedName>
    <alternativeName>
        <fullName evidence="11 12">Dihydropteroate pyrophosphorylase</fullName>
    </alternativeName>
</protein>
<dbReference type="GO" id="GO:0004156">
    <property type="term" value="F:dihydropteroate synthase activity"/>
    <property type="evidence" value="ECO:0007669"/>
    <property type="project" value="UniProtKB-EC"/>
</dbReference>
<dbReference type="PROSITE" id="PS50972">
    <property type="entry name" value="PTERIN_BINDING"/>
    <property type="match status" value="1"/>
</dbReference>
<keyword evidence="15" id="KW-1185">Reference proteome</keyword>
<comment type="function">
    <text evidence="12">Catalyzes the condensation of para-aminobenzoate (pABA) with 6-hydroxymethyl-7,8-dihydropterin diphosphate (DHPt-PP) to form 7,8-dihydropteroate (H2Pte), the immediate precursor of folate derivatives.</text>
</comment>
<name>A0A6H1WUP6_9BACT</name>
<dbReference type="NCBIfam" id="TIGR01496">
    <property type="entry name" value="DHPS"/>
    <property type="match status" value="1"/>
</dbReference>
<dbReference type="Gene3D" id="3.20.20.20">
    <property type="entry name" value="Dihydropteroate synthase-like"/>
    <property type="match status" value="1"/>
</dbReference>
<dbReference type="PROSITE" id="PS00792">
    <property type="entry name" value="DHPS_1"/>
    <property type="match status" value="1"/>
</dbReference>
<evidence type="ECO:0000256" key="8">
    <source>
        <dbReference type="ARBA" id="ARBA00022723"/>
    </source>
</evidence>
<dbReference type="RefSeq" id="WP_168720270.1">
    <property type="nucleotide sequence ID" value="NZ_CP042909.1"/>
</dbReference>
<comment type="cofactor">
    <cofactor evidence="2 12">
        <name>Mg(2+)</name>
        <dbReference type="ChEBI" id="CHEBI:18420"/>
    </cofactor>
</comment>
<dbReference type="Proteomes" id="UP000501253">
    <property type="component" value="Chromosome"/>
</dbReference>
<dbReference type="PROSITE" id="PS00793">
    <property type="entry name" value="DHPS_2"/>
    <property type="match status" value="1"/>
</dbReference>
<keyword evidence="7 12" id="KW-0808">Transferase</keyword>
<gene>
    <name evidence="14" type="primary">folP</name>
    <name evidence="14" type="ORF">FVE67_09030</name>
</gene>
<dbReference type="FunFam" id="3.20.20.20:FF:000006">
    <property type="entry name" value="Dihydropteroate synthase"/>
    <property type="match status" value="1"/>
</dbReference>
<dbReference type="GO" id="GO:0046656">
    <property type="term" value="P:folic acid biosynthetic process"/>
    <property type="evidence" value="ECO:0007669"/>
    <property type="project" value="UniProtKB-KW"/>
</dbReference>
<dbReference type="InterPro" id="IPR045031">
    <property type="entry name" value="DHP_synth-like"/>
</dbReference>
<evidence type="ECO:0000313" key="15">
    <source>
        <dbReference type="Proteomes" id="UP000501253"/>
    </source>
</evidence>
<accession>A0A6H1WUP6</accession>
<evidence type="ECO:0000256" key="3">
    <source>
        <dbReference type="ARBA" id="ARBA00004763"/>
    </source>
</evidence>
<dbReference type="GO" id="GO:0005829">
    <property type="term" value="C:cytosol"/>
    <property type="evidence" value="ECO:0007669"/>
    <property type="project" value="TreeGrafter"/>
</dbReference>
<keyword evidence="9 12" id="KW-0460">Magnesium</keyword>
<evidence type="ECO:0000256" key="1">
    <source>
        <dbReference type="ARBA" id="ARBA00000012"/>
    </source>
</evidence>
<dbReference type="CDD" id="cd00739">
    <property type="entry name" value="DHPS"/>
    <property type="match status" value="1"/>
</dbReference>
<evidence type="ECO:0000256" key="5">
    <source>
        <dbReference type="ARBA" id="ARBA00012458"/>
    </source>
</evidence>
<evidence type="ECO:0000256" key="9">
    <source>
        <dbReference type="ARBA" id="ARBA00022842"/>
    </source>
</evidence>
<evidence type="ECO:0000256" key="11">
    <source>
        <dbReference type="ARBA" id="ARBA00030193"/>
    </source>
</evidence>
<evidence type="ECO:0000256" key="10">
    <source>
        <dbReference type="ARBA" id="ARBA00022909"/>
    </source>
</evidence>
<reference evidence="14 15" key="1">
    <citation type="submission" date="2019-08" db="EMBL/GenBank/DDBJ databases">
        <title>Complete genome sequence of Thermosulfurimonas marina SU872T, an anaerobic thermophilic chemolithoautotrophic bacterium isolated from a shallow marine hydrothermal vent.</title>
        <authorList>
            <person name="Allioux M."/>
            <person name="Jebbar M."/>
            <person name="Slobodkina G."/>
            <person name="Slobodkin A."/>
            <person name="Moalic Y."/>
            <person name="Frolova A."/>
            <person name="Shao Z."/>
            <person name="Alain K."/>
        </authorList>
    </citation>
    <scope>NUCLEOTIDE SEQUENCE [LARGE SCALE GENOMIC DNA]</scope>
    <source>
        <strain evidence="14 15">SU872</strain>
    </source>
</reference>
<proteinExistence type="inferred from homology"/>
<sequence>MSGCLKIRGKTFYWGRRTYLMGILNVTPDSFSDGGLYYDLEAALRRAERLLAEGADILDVGGESTRPFAEPVPEEEELRRVIPVIEEIRRRFPEIPLSIDTYKARVAEEALSAGADLVNDVSALRFDPRMSEVIARRRPPVILMHMKGTPQTMQLDPTYEDLLGEIRAFLEERARLVESLGVPREGIILDPGIGFGKTFEHNLTLIRACKLFKEIGYPVLYGPSRKAFLGEILGKEARERDLGTAAVVAYLALQGADLVRVHNVGLCREVLKVLEALEGR</sequence>
<dbReference type="PANTHER" id="PTHR20941">
    <property type="entry name" value="FOLATE SYNTHESIS PROTEINS"/>
    <property type="match status" value="1"/>
</dbReference>
<evidence type="ECO:0000256" key="12">
    <source>
        <dbReference type="RuleBase" id="RU361205"/>
    </source>
</evidence>
<dbReference type="PANTHER" id="PTHR20941:SF1">
    <property type="entry name" value="FOLIC ACID SYNTHESIS PROTEIN FOL1"/>
    <property type="match status" value="1"/>
</dbReference>
<keyword evidence="10 12" id="KW-0289">Folate biosynthesis</keyword>